<sequence length="124" mass="13296">MAVETTVEASTTAGDMGPSNMIAMAGSRAATAVIRCMTAGASHSCPHQRSAGLQAVPDGQRSVSTLLSKLRNTAIEWLHRLRLAAECRSKILQSLWPSDALRLGRQEGQRDHNPAQGEIRGFKS</sequence>
<evidence type="ECO:0000256" key="1">
    <source>
        <dbReference type="SAM" id="MobiDB-lite"/>
    </source>
</evidence>
<evidence type="ECO:0000313" key="2">
    <source>
        <dbReference type="EMBL" id="ESW36565.1"/>
    </source>
</evidence>
<organism evidence="2 3">
    <name type="scientific">Pseudomonas taiwanensis SJ9</name>
    <dbReference type="NCBI Taxonomy" id="1388762"/>
    <lineage>
        <taxon>Bacteria</taxon>
        <taxon>Pseudomonadati</taxon>
        <taxon>Pseudomonadota</taxon>
        <taxon>Gammaproteobacteria</taxon>
        <taxon>Pseudomonadales</taxon>
        <taxon>Pseudomonadaceae</taxon>
        <taxon>Pseudomonas</taxon>
    </lineage>
</organism>
<comment type="caution">
    <text evidence="2">The sequence shown here is derived from an EMBL/GenBank/DDBJ whole genome shotgun (WGS) entry which is preliminary data.</text>
</comment>
<evidence type="ECO:0000313" key="3">
    <source>
        <dbReference type="Proteomes" id="UP000018511"/>
    </source>
</evidence>
<reference evidence="2 3" key="1">
    <citation type="submission" date="2013-10" db="EMBL/GenBank/DDBJ databases">
        <title>Whole Genome Shotgun Sequence of Pseudomonas taiwanensis SJ9.</title>
        <authorList>
            <person name="Hong S.-J."/>
            <person name="Shin J.-H."/>
        </authorList>
    </citation>
    <scope>NUCLEOTIDE SEQUENCE [LARGE SCALE GENOMIC DNA]</scope>
    <source>
        <strain evidence="2 3">SJ9</strain>
    </source>
</reference>
<feature type="region of interest" description="Disordered" evidence="1">
    <location>
        <begin position="104"/>
        <end position="124"/>
    </location>
</feature>
<name>V7D4W0_9PSED</name>
<dbReference type="Proteomes" id="UP000018511">
    <property type="component" value="Unassembled WGS sequence"/>
</dbReference>
<dbReference type="EMBL" id="AXUP01000517">
    <property type="protein sequence ID" value="ESW36565.1"/>
    <property type="molecule type" value="Genomic_DNA"/>
</dbReference>
<proteinExistence type="predicted"/>
<protein>
    <submittedName>
        <fullName evidence="2">Uncharacterized protein</fullName>
    </submittedName>
</protein>
<gene>
    <name evidence="2" type="ORF">O164_29035</name>
</gene>
<dbReference type="AlphaFoldDB" id="V7D4W0"/>
<feature type="compositionally biased region" description="Basic and acidic residues" evidence="1">
    <location>
        <begin position="104"/>
        <end position="113"/>
    </location>
</feature>
<accession>V7D4W0</accession>